<proteinExistence type="predicted"/>
<sequence>MERAVNCSETRKTIAGQAANAVSVALKTNTVRKVKRDFARTGEICEVISQREYQSSAINILRRNTVPDD</sequence>
<gene>
    <name evidence="1" type="ORF">EAI_16171</name>
</gene>
<reference evidence="1 2" key="1">
    <citation type="journal article" date="2010" name="Science">
        <title>Genomic comparison of the ants Camponotus floridanus and Harpegnathos saltator.</title>
        <authorList>
            <person name="Bonasio R."/>
            <person name="Zhang G."/>
            <person name="Ye C."/>
            <person name="Mutti N.S."/>
            <person name="Fang X."/>
            <person name="Qin N."/>
            <person name="Donahue G."/>
            <person name="Yang P."/>
            <person name="Li Q."/>
            <person name="Li C."/>
            <person name="Zhang P."/>
            <person name="Huang Z."/>
            <person name="Berger S.L."/>
            <person name="Reinberg D."/>
            <person name="Wang J."/>
            <person name="Liebig J."/>
        </authorList>
    </citation>
    <scope>NUCLEOTIDE SEQUENCE [LARGE SCALE GENOMIC DNA]</scope>
    <source>
        <strain evidence="1 2">R22 G/1</strain>
    </source>
</reference>
<protein>
    <submittedName>
        <fullName evidence="1">Uncharacterized protein</fullName>
    </submittedName>
</protein>
<organism evidence="2">
    <name type="scientific">Harpegnathos saltator</name>
    <name type="common">Jerdon's jumping ant</name>
    <dbReference type="NCBI Taxonomy" id="610380"/>
    <lineage>
        <taxon>Eukaryota</taxon>
        <taxon>Metazoa</taxon>
        <taxon>Ecdysozoa</taxon>
        <taxon>Arthropoda</taxon>
        <taxon>Hexapoda</taxon>
        <taxon>Insecta</taxon>
        <taxon>Pterygota</taxon>
        <taxon>Neoptera</taxon>
        <taxon>Endopterygota</taxon>
        <taxon>Hymenoptera</taxon>
        <taxon>Apocrita</taxon>
        <taxon>Aculeata</taxon>
        <taxon>Formicoidea</taxon>
        <taxon>Formicidae</taxon>
        <taxon>Ponerinae</taxon>
        <taxon>Ponerini</taxon>
        <taxon>Harpegnathos</taxon>
    </lineage>
</organism>
<dbReference type="InParanoid" id="E2BH05"/>
<dbReference type="Proteomes" id="UP000008237">
    <property type="component" value="Unassembled WGS sequence"/>
</dbReference>
<evidence type="ECO:0000313" key="1">
    <source>
        <dbReference type="EMBL" id="EFN85038.1"/>
    </source>
</evidence>
<evidence type="ECO:0000313" key="2">
    <source>
        <dbReference type="Proteomes" id="UP000008237"/>
    </source>
</evidence>
<dbReference type="EMBL" id="GL448255">
    <property type="protein sequence ID" value="EFN85038.1"/>
    <property type="molecule type" value="Genomic_DNA"/>
</dbReference>
<name>E2BH05_HARSA</name>
<accession>E2BH05</accession>
<dbReference type="AlphaFoldDB" id="E2BH05"/>
<keyword evidence="2" id="KW-1185">Reference proteome</keyword>